<dbReference type="EMBL" id="JAKOGI010000081">
    <property type="protein sequence ID" value="KAJ8445065.1"/>
    <property type="molecule type" value="Genomic_DNA"/>
</dbReference>
<dbReference type="FunFam" id="3.40.50.10190:FF:000002">
    <property type="entry name" value="Pescadillo homolog"/>
    <property type="match status" value="1"/>
</dbReference>
<evidence type="ECO:0000313" key="7">
    <source>
        <dbReference type="EMBL" id="KAJ8445065.1"/>
    </source>
</evidence>
<dbReference type="GO" id="GO:0043021">
    <property type="term" value="F:ribonucleoprotein complex binding"/>
    <property type="evidence" value="ECO:0007669"/>
    <property type="project" value="UniProtKB-UniRule"/>
</dbReference>
<keyword evidence="3 4" id="KW-0539">Nucleus</keyword>
<gene>
    <name evidence="7" type="ORF">Cgig2_022585</name>
</gene>
<keyword evidence="8" id="KW-1185">Reference proteome</keyword>
<protein>
    <recommendedName>
        <fullName evidence="4">Pescadillo homolog</fullName>
    </recommendedName>
</protein>
<evidence type="ECO:0000256" key="3">
    <source>
        <dbReference type="ARBA" id="ARBA00023242"/>
    </source>
</evidence>
<dbReference type="InterPro" id="IPR001357">
    <property type="entry name" value="BRCT_dom"/>
</dbReference>
<dbReference type="SUPFAM" id="SSF52113">
    <property type="entry name" value="BRCT domain"/>
    <property type="match status" value="1"/>
</dbReference>
<dbReference type="SMART" id="SM00292">
    <property type="entry name" value="BRCT"/>
    <property type="match status" value="1"/>
</dbReference>
<comment type="caution">
    <text evidence="7">The sequence shown here is derived from an EMBL/GenBank/DDBJ whole genome shotgun (WGS) entry which is preliminary data.</text>
</comment>
<feature type="region of interest" description="Disordered" evidence="5">
    <location>
        <begin position="554"/>
        <end position="586"/>
    </location>
</feature>
<name>A0A9Q1QM22_9CARY</name>
<dbReference type="GO" id="GO:0005654">
    <property type="term" value="C:nucleoplasm"/>
    <property type="evidence" value="ECO:0007669"/>
    <property type="project" value="UniProtKB-SubCell"/>
</dbReference>
<organism evidence="7 8">
    <name type="scientific">Carnegiea gigantea</name>
    <dbReference type="NCBI Taxonomy" id="171969"/>
    <lineage>
        <taxon>Eukaryota</taxon>
        <taxon>Viridiplantae</taxon>
        <taxon>Streptophyta</taxon>
        <taxon>Embryophyta</taxon>
        <taxon>Tracheophyta</taxon>
        <taxon>Spermatophyta</taxon>
        <taxon>Magnoliopsida</taxon>
        <taxon>eudicotyledons</taxon>
        <taxon>Gunneridae</taxon>
        <taxon>Pentapetalae</taxon>
        <taxon>Caryophyllales</taxon>
        <taxon>Cactineae</taxon>
        <taxon>Cactaceae</taxon>
        <taxon>Cactoideae</taxon>
        <taxon>Echinocereeae</taxon>
        <taxon>Carnegiea</taxon>
    </lineage>
</organism>
<evidence type="ECO:0000256" key="5">
    <source>
        <dbReference type="SAM" id="MobiDB-lite"/>
    </source>
</evidence>
<dbReference type="Pfam" id="PF06732">
    <property type="entry name" value="Pescadillo_N"/>
    <property type="match status" value="2"/>
</dbReference>
<accession>A0A9Q1QM22</accession>
<dbReference type="GO" id="GO:0030687">
    <property type="term" value="C:preribosome, large subunit precursor"/>
    <property type="evidence" value="ECO:0007669"/>
    <property type="project" value="UniProtKB-UniRule"/>
</dbReference>
<feature type="compositionally biased region" description="Basic and acidic residues" evidence="5">
    <location>
        <begin position="571"/>
        <end position="586"/>
    </location>
</feature>
<dbReference type="GO" id="GO:0003723">
    <property type="term" value="F:RNA binding"/>
    <property type="evidence" value="ECO:0007669"/>
    <property type="project" value="TreeGrafter"/>
</dbReference>
<dbReference type="GO" id="GO:0000466">
    <property type="term" value="P:maturation of 5.8S rRNA from tricistronic rRNA transcript (SSU-rRNA, 5.8S rRNA, LSU-rRNA)"/>
    <property type="evidence" value="ECO:0007669"/>
    <property type="project" value="UniProtKB-UniRule"/>
</dbReference>
<dbReference type="InterPro" id="IPR036420">
    <property type="entry name" value="BRCT_dom_sf"/>
</dbReference>
<sequence length="631" mass="72416">MPKHYRPAGKKKEGNAAKYITRSQAVKQLQVSLPIFRKLCILKGVFPREPKKKVKGNHQTYYHTKDIAFVQHDPILEKIRQQRTHEKKVKKAVSKKNKDRVQRLKARKPKYILDRLILERYPRFVDALGDLDDCLTMVHLFAALPTLQNEKVTVKRIQNCRRLSHEWQAYIVRTHKLRKNFISVKGIYYQVLCFVLHISNVKVFSIFHVHLRLCPECIWTLSFSETRVQAEVEGQKITWVTPHALQQVLTDDVDFNVMLTFLEFYEALLAHVNNNLYHSINVKYPPILDPRLEALAADLYLLSRFVSHKSGASNMLLQDQTGQLDESQLTLAQLQHQLIPSEPGTLMQLVEETEVNNDDDDDDETKECKSLFRNMKFFLSREVPREALLFVISAFGGMVSWEGDGAPFDETDQSITHQVVDRPSQGHMFLSREYIQPQWVFDCVNARLILPTEDYLVGKIPPPHLSPFVDNEAVGYIPDYAEKIKQLKAAARRQVIPVPDVGTDVNDTQNVLLEGVASRVEAKEAAERKQEMLLLEKQYHDELKMELQRIGNASSAPQLGSVGHVEATDDGQSKRDQTARDSDELDKLLMSRSKRGLLNAIEIRSKQKNDEIEVLKARKRRNLESGGSGKD</sequence>
<dbReference type="PROSITE" id="PS50172">
    <property type="entry name" value="BRCT"/>
    <property type="match status" value="1"/>
</dbReference>
<dbReference type="InterPro" id="IPR010613">
    <property type="entry name" value="PES"/>
</dbReference>
<dbReference type="Proteomes" id="UP001153076">
    <property type="component" value="Unassembled WGS sequence"/>
</dbReference>
<comment type="similarity">
    <text evidence="4">Belongs to the pescadillo family.</text>
</comment>
<dbReference type="Gene3D" id="3.40.50.10190">
    <property type="entry name" value="BRCT domain"/>
    <property type="match status" value="1"/>
</dbReference>
<reference evidence="7" key="1">
    <citation type="submission" date="2022-04" db="EMBL/GenBank/DDBJ databases">
        <title>Carnegiea gigantea Genome sequencing and assembly v2.</title>
        <authorList>
            <person name="Copetti D."/>
            <person name="Sanderson M.J."/>
            <person name="Burquez A."/>
            <person name="Wojciechowski M.F."/>
        </authorList>
    </citation>
    <scope>NUCLEOTIDE SEQUENCE</scope>
    <source>
        <strain evidence="7">SGP5-SGP5p</strain>
        <tissue evidence="7">Aerial part</tissue>
    </source>
</reference>
<proteinExistence type="inferred from homology"/>
<feature type="domain" description="BRCT" evidence="6">
    <location>
        <begin position="367"/>
        <end position="457"/>
    </location>
</feature>
<evidence type="ECO:0000256" key="1">
    <source>
        <dbReference type="ARBA" id="ARBA00022517"/>
    </source>
</evidence>
<evidence type="ECO:0000259" key="6">
    <source>
        <dbReference type="PROSITE" id="PS50172"/>
    </source>
</evidence>
<dbReference type="CDD" id="cd17709">
    <property type="entry name" value="BRCT_pescadillo_like"/>
    <property type="match status" value="1"/>
</dbReference>
<evidence type="ECO:0000256" key="4">
    <source>
        <dbReference type="HAMAP-Rule" id="MF_03028"/>
    </source>
</evidence>
<evidence type="ECO:0000256" key="2">
    <source>
        <dbReference type="ARBA" id="ARBA00022552"/>
    </source>
</evidence>
<keyword evidence="2 4" id="KW-0698">rRNA processing</keyword>
<dbReference type="HAMAP" id="MF_03028">
    <property type="entry name" value="Pescadillo"/>
    <property type="match status" value="1"/>
</dbReference>
<comment type="function">
    <text evidence="4">Required for maturation of ribosomal RNAs and formation of the large ribosomal subunit.</text>
</comment>
<dbReference type="OrthoDB" id="10264910at2759"/>
<dbReference type="PANTHER" id="PTHR12221:SF6">
    <property type="entry name" value="PESCADILLO HOMOLOG"/>
    <property type="match status" value="1"/>
</dbReference>
<dbReference type="GO" id="GO:0070545">
    <property type="term" value="C:PeBoW complex"/>
    <property type="evidence" value="ECO:0007669"/>
    <property type="project" value="TreeGrafter"/>
</dbReference>
<dbReference type="PANTHER" id="PTHR12221">
    <property type="entry name" value="PESCADILLO - RELATED"/>
    <property type="match status" value="1"/>
</dbReference>
<evidence type="ECO:0000313" key="8">
    <source>
        <dbReference type="Proteomes" id="UP001153076"/>
    </source>
</evidence>
<dbReference type="AlphaFoldDB" id="A0A9Q1QM22"/>
<comment type="subcellular location">
    <subcellularLocation>
        <location evidence="4">Nucleus</location>
        <location evidence="4">Nucleolus</location>
    </subcellularLocation>
    <subcellularLocation>
        <location evidence="4">Nucleus</location>
        <location evidence="4">Nucleoplasm</location>
    </subcellularLocation>
</comment>
<keyword evidence="1 4" id="KW-0690">Ribosome biogenesis</keyword>
<dbReference type="Pfam" id="PF16589">
    <property type="entry name" value="BRCT_2"/>
    <property type="match status" value="1"/>
</dbReference>
<dbReference type="GO" id="GO:0000463">
    <property type="term" value="P:maturation of LSU-rRNA from tricistronic rRNA transcript (SSU-rRNA, 5.8S rRNA, LSU-rRNA)"/>
    <property type="evidence" value="ECO:0007669"/>
    <property type="project" value="UniProtKB-UniRule"/>
</dbReference>